<reference evidence="1" key="2">
    <citation type="submission" date="2025-09" db="UniProtKB">
        <authorList>
            <consortium name="Ensembl"/>
        </authorList>
    </citation>
    <scope>IDENTIFICATION</scope>
</reference>
<dbReference type="Ensembl" id="ENSZALT00000014126.1">
    <property type="protein sequence ID" value="ENSZALP00000010203.1"/>
    <property type="gene ID" value="ENSZALG00000008654.1"/>
</dbReference>
<dbReference type="Proteomes" id="UP000694413">
    <property type="component" value="Unassembled WGS sequence"/>
</dbReference>
<name>A0A8D2MPW0_ZONAL</name>
<proteinExistence type="predicted"/>
<accession>A0A8D2MPW0</accession>
<evidence type="ECO:0000313" key="1">
    <source>
        <dbReference type="Ensembl" id="ENSZALP00000010203.1"/>
    </source>
</evidence>
<sequence>MLARKSWHNVKQKMSLQFISSRFQTITGVGKYIGKKNPNKPMRRVL</sequence>
<dbReference type="AlphaFoldDB" id="A0A8D2MPW0"/>
<reference evidence="1" key="1">
    <citation type="submission" date="2025-08" db="UniProtKB">
        <authorList>
            <consortium name="Ensembl"/>
        </authorList>
    </citation>
    <scope>IDENTIFICATION</scope>
</reference>
<protein>
    <submittedName>
        <fullName evidence="1">Uncharacterized protein</fullName>
    </submittedName>
</protein>
<organism evidence="1 2">
    <name type="scientific">Zonotrichia albicollis</name>
    <name type="common">White-throated sparrow</name>
    <name type="synonym">Fringilla albicollis</name>
    <dbReference type="NCBI Taxonomy" id="44394"/>
    <lineage>
        <taxon>Eukaryota</taxon>
        <taxon>Metazoa</taxon>
        <taxon>Chordata</taxon>
        <taxon>Craniata</taxon>
        <taxon>Vertebrata</taxon>
        <taxon>Euteleostomi</taxon>
        <taxon>Archelosauria</taxon>
        <taxon>Archosauria</taxon>
        <taxon>Dinosauria</taxon>
        <taxon>Saurischia</taxon>
        <taxon>Theropoda</taxon>
        <taxon>Coelurosauria</taxon>
        <taxon>Aves</taxon>
        <taxon>Neognathae</taxon>
        <taxon>Neoaves</taxon>
        <taxon>Telluraves</taxon>
        <taxon>Australaves</taxon>
        <taxon>Passeriformes</taxon>
        <taxon>Passerellidae</taxon>
        <taxon>Zonotrichia</taxon>
    </lineage>
</organism>
<keyword evidence="2" id="KW-1185">Reference proteome</keyword>
<evidence type="ECO:0000313" key="2">
    <source>
        <dbReference type="Proteomes" id="UP000694413"/>
    </source>
</evidence>